<sequence length="380" mass="40645">MLDDQAMAYVEACREELGALLWTLCAIPAPSGREERRAAFIEGWLHDAGARGAFIDGAGNVILPLGDDAGPVTLLMAHTDTVFPDLEPMPRRVEDGVMYCPGVGDDTASVAVLMLAARYAVQRNLRPAQGALVFAFNTCEEGLGNLKGCRALMDRYGVRAQAVVSLDSTLGGMCDRSVGSERYRITARTEGGHSYAAFGNRNAIHALSELVCALYAQRVPEGGRTTYNVGVIEGGTSVNAIAQEASMLYEYRSDERRCLEAMRASLRARVEAMRADGLDLTVELIGERPCMGEVDPERQRALVRRCADAVERAAGERPRASAGSTDCNVPLSMGIPAVCMGAYVGGGAHTRGEWVRLDSLPLGLRAALDVALGFLNGMEA</sequence>
<comment type="caution">
    <text evidence="4">The sequence shown here is derived from an EMBL/GenBank/DDBJ whole genome shotgun (WGS) entry which is preliminary data.</text>
</comment>
<dbReference type="Gene3D" id="3.40.630.10">
    <property type="entry name" value="Zn peptidases"/>
    <property type="match status" value="1"/>
</dbReference>
<keyword evidence="2" id="KW-0378">Hydrolase</keyword>
<name>A0A9D0ZDQ2_9FIRM</name>
<evidence type="ECO:0000259" key="3">
    <source>
        <dbReference type="Pfam" id="PF07687"/>
    </source>
</evidence>
<evidence type="ECO:0000256" key="1">
    <source>
        <dbReference type="ARBA" id="ARBA00022723"/>
    </source>
</evidence>
<organism evidence="4 5">
    <name type="scientific">Candidatus Onthenecus intestinigallinarum</name>
    <dbReference type="NCBI Taxonomy" id="2840875"/>
    <lineage>
        <taxon>Bacteria</taxon>
        <taxon>Bacillati</taxon>
        <taxon>Bacillota</taxon>
        <taxon>Clostridia</taxon>
        <taxon>Eubacteriales</taxon>
        <taxon>Candidatus Onthenecus</taxon>
    </lineage>
</organism>
<dbReference type="InterPro" id="IPR011650">
    <property type="entry name" value="Peptidase_M20_dimer"/>
</dbReference>
<dbReference type="SUPFAM" id="SSF55031">
    <property type="entry name" value="Bacterial exopeptidase dimerisation domain"/>
    <property type="match status" value="1"/>
</dbReference>
<dbReference type="SUPFAM" id="SSF53187">
    <property type="entry name" value="Zn-dependent exopeptidases"/>
    <property type="match status" value="1"/>
</dbReference>
<dbReference type="PANTHER" id="PTHR43808:SF17">
    <property type="entry name" value="PEPTIDASE M20"/>
    <property type="match status" value="1"/>
</dbReference>
<dbReference type="Proteomes" id="UP000886887">
    <property type="component" value="Unassembled WGS sequence"/>
</dbReference>
<dbReference type="GO" id="GO:0046872">
    <property type="term" value="F:metal ion binding"/>
    <property type="evidence" value="ECO:0007669"/>
    <property type="project" value="UniProtKB-KW"/>
</dbReference>
<reference evidence="4" key="2">
    <citation type="journal article" date="2021" name="PeerJ">
        <title>Extensive microbial diversity within the chicken gut microbiome revealed by metagenomics and culture.</title>
        <authorList>
            <person name="Gilroy R."/>
            <person name="Ravi A."/>
            <person name="Getino M."/>
            <person name="Pursley I."/>
            <person name="Horton D.L."/>
            <person name="Alikhan N.F."/>
            <person name="Baker D."/>
            <person name="Gharbi K."/>
            <person name="Hall N."/>
            <person name="Watson M."/>
            <person name="Adriaenssens E.M."/>
            <person name="Foster-Nyarko E."/>
            <person name="Jarju S."/>
            <person name="Secka A."/>
            <person name="Antonio M."/>
            <person name="Oren A."/>
            <person name="Chaudhuri R.R."/>
            <person name="La Ragione R."/>
            <person name="Hildebrand F."/>
            <person name="Pallen M.J."/>
        </authorList>
    </citation>
    <scope>NUCLEOTIDE SEQUENCE</scope>
    <source>
        <strain evidence="4">ChiSxjej2B14-6234</strain>
    </source>
</reference>
<dbReference type="InterPro" id="IPR050072">
    <property type="entry name" value="Peptidase_M20A"/>
</dbReference>
<dbReference type="Pfam" id="PF07687">
    <property type="entry name" value="M20_dimer"/>
    <property type="match status" value="1"/>
</dbReference>
<keyword evidence="1" id="KW-0479">Metal-binding</keyword>
<dbReference type="PANTHER" id="PTHR43808">
    <property type="entry name" value="ACETYLORNITHINE DEACETYLASE"/>
    <property type="match status" value="1"/>
</dbReference>
<dbReference type="AlphaFoldDB" id="A0A9D0ZDQ2"/>
<evidence type="ECO:0000313" key="5">
    <source>
        <dbReference type="Proteomes" id="UP000886887"/>
    </source>
</evidence>
<accession>A0A9D0ZDQ2</accession>
<protein>
    <submittedName>
        <fullName evidence="4">M20/M25/M40 family metallo-hydrolase</fullName>
    </submittedName>
</protein>
<dbReference type="Gene3D" id="3.30.70.360">
    <property type="match status" value="1"/>
</dbReference>
<gene>
    <name evidence="4" type="ORF">IAB73_10995</name>
</gene>
<dbReference type="InterPro" id="IPR036264">
    <property type="entry name" value="Bact_exopeptidase_dim_dom"/>
</dbReference>
<dbReference type="Pfam" id="PF01546">
    <property type="entry name" value="Peptidase_M20"/>
    <property type="match status" value="1"/>
</dbReference>
<feature type="domain" description="Peptidase M20 dimerisation" evidence="3">
    <location>
        <begin position="179"/>
        <end position="272"/>
    </location>
</feature>
<dbReference type="InterPro" id="IPR002933">
    <property type="entry name" value="Peptidase_M20"/>
</dbReference>
<dbReference type="GO" id="GO:0016787">
    <property type="term" value="F:hydrolase activity"/>
    <property type="evidence" value="ECO:0007669"/>
    <property type="project" value="UniProtKB-KW"/>
</dbReference>
<proteinExistence type="predicted"/>
<evidence type="ECO:0000313" key="4">
    <source>
        <dbReference type="EMBL" id="HIQ72720.1"/>
    </source>
</evidence>
<reference evidence="4" key="1">
    <citation type="submission" date="2020-10" db="EMBL/GenBank/DDBJ databases">
        <authorList>
            <person name="Gilroy R."/>
        </authorList>
    </citation>
    <scope>NUCLEOTIDE SEQUENCE</scope>
    <source>
        <strain evidence="4">ChiSxjej2B14-6234</strain>
    </source>
</reference>
<dbReference type="EMBL" id="DVFJ01000037">
    <property type="protein sequence ID" value="HIQ72720.1"/>
    <property type="molecule type" value="Genomic_DNA"/>
</dbReference>
<evidence type="ECO:0000256" key="2">
    <source>
        <dbReference type="ARBA" id="ARBA00022801"/>
    </source>
</evidence>